<name>A0A285PGJ1_9HYPH</name>
<proteinExistence type="inferred from homology"/>
<feature type="domain" description="Transketolase N-terminal" evidence="4">
    <location>
        <begin position="87"/>
        <end position="261"/>
    </location>
</feature>
<dbReference type="EMBL" id="OBEL01000004">
    <property type="protein sequence ID" value="SNZ20413.1"/>
    <property type="molecule type" value="Genomic_DNA"/>
</dbReference>
<dbReference type="SUPFAM" id="SSF52518">
    <property type="entry name" value="Thiamin diphosphate-binding fold (THDP-binding)"/>
    <property type="match status" value="1"/>
</dbReference>
<accession>A0A285PGJ1</accession>
<evidence type="ECO:0000313" key="6">
    <source>
        <dbReference type="Proteomes" id="UP000219439"/>
    </source>
</evidence>
<dbReference type="InterPro" id="IPR029061">
    <property type="entry name" value="THDP-binding"/>
</dbReference>
<dbReference type="PANTHER" id="PTHR47514">
    <property type="entry name" value="TRANSKETOLASE N-TERMINAL SECTION-RELATED"/>
    <property type="match status" value="1"/>
</dbReference>
<dbReference type="Pfam" id="PF00456">
    <property type="entry name" value="Transketolase_N"/>
    <property type="match status" value="1"/>
</dbReference>
<protein>
    <submittedName>
        <fullName evidence="5">Transketolase</fullName>
    </submittedName>
</protein>
<dbReference type="RefSeq" id="WP_097154761.1">
    <property type="nucleotide sequence ID" value="NZ_OBEL01000004.1"/>
</dbReference>
<keyword evidence="6" id="KW-1185">Reference proteome</keyword>
<dbReference type="PANTHER" id="PTHR47514:SF1">
    <property type="entry name" value="TRANSKETOLASE N-TERMINAL SECTION-RELATED"/>
    <property type="match status" value="1"/>
</dbReference>
<organism evidence="5 6">
    <name type="scientific">Cohaesibacter gelatinilyticus</name>
    <dbReference type="NCBI Taxonomy" id="372072"/>
    <lineage>
        <taxon>Bacteria</taxon>
        <taxon>Pseudomonadati</taxon>
        <taxon>Pseudomonadota</taxon>
        <taxon>Alphaproteobacteria</taxon>
        <taxon>Hyphomicrobiales</taxon>
        <taxon>Cohaesibacteraceae</taxon>
    </lineage>
</organism>
<reference evidence="5 6" key="1">
    <citation type="submission" date="2017-09" db="EMBL/GenBank/DDBJ databases">
        <authorList>
            <person name="Ehlers B."/>
            <person name="Leendertz F.H."/>
        </authorList>
    </citation>
    <scope>NUCLEOTIDE SEQUENCE [LARGE SCALE GENOMIC DNA]</scope>
    <source>
        <strain evidence="5 6">DSM 18289</strain>
    </source>
</reference>
<dbReference type="OrthoDB" id="8732661at2"/>
<gene>
    <name evidence="5" type="ORF">SAMN06265368_3516</name>
</gene>
<evidence type="ECO:0000256" key="3">
    <source>
        <dbReference type="ARBA" id="ARBA00023052"/>
    </source>
</evidence>
<comment type="similarity">
    <text evidence="2">Belongs to the transketolase family.</text>
</comment>
<dbReference type="Proteomes" id="UP000219439">
    <property type="component" value="Unassembled WGS sequence"/>
</dbReference>
<evidence type="ECO:0000313" key="5">
    <source>
        <dbReference type="EMBL" id="SNZ20413.1"/>
    </source>
</evidence>
<dbReference type="Gene3D" id="3.40.50.970">
    <property type="match status" value="1"/>
</dbReference>
<sequence length="309" mass="34000">MSNRKTSSEIALGIRRRVFEHSMRNNGGYLSQACSAAEQLAWLYNEALHIGDPTLPMIPKPFEGVPSADNPDYHTGAGYNGPFTPVHDRLFIAPAHYALVAYATLIEVGRMAPEGLDMFNKDGSSVEMIGAEHSPGMEVHNGTLGIGLSTGAGLAWGRKKRGETGKVCVFMSDGEVQEGQTWEAIQGAAHHGIDNLWAIMDVNDQQCDGAMSSVMEVRDIATKMRAFGAIVVEIDGHDIEAMRQAKQEAHEGQPLIILARTSPYQGMDFLKKRFPRLHYVRFKSEDERRDMNIAIAAELGIEPVQLDQH</sequence>
<comment type="cofactor">
    <cofactor evidence="1">
        <name>thiamine diphosphate</name>
        <dbReference type="ChEBI" id="CHEBI:58937"/>
    </cofactor>
</comment>
<keyword evidence="3" id="KW-0786">Thiamine pyrophosphate</keyword>
<evidence type="ECO:0000256" key="2">
    <source>
        <dbReference type="ARBA" id="ARBA00007131"/>
    </source>
</evidence>
<evidence type="ECO:0000259" key="4">
    <source>
        <dbReference type="Pfam" id="PF00456"/>
    </source>
</evidence>
<dbReference type="InterPro" id="IPR005474">
    <property type="entry name" value="Transketolase_N"/>
</dbReference>
<dbReference type="AlphaFoldDB" id="A0A285PGJ1"/>
<evidence type="ECO:0000256" key="1">
    <source>
        <dbReference type="ARBA" id="ARBA00001964"/>
    </source>
</evidence>